<feature type="region of interest" description="Disordered" evidence="1">
    <location>
        <begin position="67"/>
        <end position="105"/>
    </location>
</feature>
<name>A0A7S3WQM1_EMIHU</name>
<sequence>MHERDLVGKTYDYFCRAALPAYARETEDLLSLLSLAGSGEYPTRDFGYLAPSVFKEGYATVVIDDGGGTVEEGGGPMAEGDEEAAAEAEGDEPEDGGAAHHAQKKRKVVLVSEEIVKKATILANAIMSNTDTKRGVLVKNESGDWKEDPQLSVLKGWSVTNVKSSEKKEVPVLNVTEGSRTYKIGEQTIELSPEAAAIFGMSFKELARVIQRILTSLPKRQKPPTSRFKTTAQQAAGAAAAARKHQPRRALRVPLRKPSIMPTFSHGRIRRVGQPRQHSGRERQEDRNADEDRQGAGDDHRRASHPARERRGPQLLPAGGHPREHHRGPRRHGQKHPPVQEGGEGRERLWPRGPAPDRGMR</sequence>
<feature type="compositionally biased region" description="Basic and acidic residues" evidence="1">
    <location>
        <begin position="279"/>
        <end position="312"/>
    </location>
</feature>
<accession>A0A7S3WQM1</accession>
<feature type="region of interest" description="Disordered" evidence="1">
    <location>
        <begin position="217"/>
        <end position="361"/>
    </location>
</feature>
<dbReference type="EMBL" id="HBIR01039548">
    <property type="protein sequence ID" value="CAE0571539.1"/>
    <property type="molecule type" value="Transcribed_RNA"/>
</dbReference>
<feature type="compositionally biased region" description="Basic residues" evidence="1">
    <location>
        <begin position="242"/>
        <end position="255"/>
    </location>
</feature>
<evidence type="ECO:0000256" key="1">
    <source>
        <dbReference type="SAM" id="MobiDB-lite"/>
    </source>
</evidence>
<proteinExistence type="predicted"/>
<reference evidence="2" key="1">
    <citation type="submission" date="2021-01" db="EMBL/GenBank/DDBJ databases">
        <authorList>
            <person name="Corre E."/>
            <person name="Pelletier E."/>
            <person name="Niang G."/>
            <person name="Scheremetjew M."/>
            <person name="Finn R."/>
            <person name="Kale V."/>
            <person name="Holt S."/>
            <person name="Cochrane G."/>
            <person name="Meng A."/>
            <person name="Brown T."/>
            <person name="Cohen L."/>
        </authorList>
    </citation>
    <scope>NUCLEOTIDE SEQUENCE</scope>
    <source>
        <strain evidence="2">379</strain>
    </source>
</reference>
<feature type="compositionally biased region" description="Acidic residues" evidence="1">
    <location>
        <begin position="79"/>
        <end position="95"/>
    </location>
</feature>
<dbReference type="AlphaFoldDB" id="A0A7S3WQM1"/>
<feature type="compositionally biased region" description="Gly residues" evidence="1">
    <location>
        <begin position="67"/>
        <end position="77"/>
    </location>
</feature>
<feature type="compositionally biased region" description="Basic residues" evidence="1">
    <location>
        <begin position="323"/>
        <end position="335"/>
    </location>
</feature>
<evidence type="ECO:0000313" key="2">
    <source>
        <dbReference type="EMBL" id="CAE0571539.1"/>
    </source>
</evidence>
<feature type="compositionally biased region" description="Low complexity" evidence="1">
    <location>
        <begin position="232"/>
        <end position="241"/>
    </location>
</feature>
<organism evidence="2">
    <name type="scientific">Emiliania huxleyi</name>
    <name type="common">Coccolithophore</name>
    <name type="synonym">Pontosphaera huxleyi</name>
    <dbReference type="NCBI Taxonomy" id="2903"/>
    <lineage>
        <taxon>Eukaryota</taxon>
        <taxon>Haptista</taxon>
        <taxon>Haptophyta</taxon>
        <taxon>Prymnesiophyceae</taxon>
        <taxon>Isochrysidales</taxon>
        <taxon>Noelaerhabdaceae</taxon>
        <taxon>Emiliania</taxon>
    </lineage>
</organism>
<gene>
    <name evidence="2" type="ORF">EHUX00137_LOCUS30836</name>
</gene>
<protein>
    <submittedName>
        <fullName evidence="2">Uncharacterized protein</fullName>
    </submittedName>
</protein>